<organism evidence="7">
    <name type="scientific">Candidatus Kentrum sp. FW</name>
    <dbReference type="NCBI Taxonomy" id="2126338"/>
    <lineage>
        <taxon>Bacteria</taxon>
        <taxon>Pseudomonadati</taxon>
        <taxon>Pseudomonadota</taxon>
        <taxon>Gammaproteobacteria</taxon>
        <taxon>Candidatus Kentrum</taxon>
    </lineage>
</organism>
<dbReference type="EC" id="3.5.4.31" evidence="5"/>
<dbReference type="EC" id="3.5.4.28" evidence="5"/>
<dbReference type="HAMAP" id="MF_01281">
    <property type="entry name" value="MTA_SAH_deamin"/>
    <property type="match status" value="1"/>
</dbReference>
<feature type="binding site" evidence="5">
    <location>
        <position position="98"/>
    </location>
    <ligand>
        <name>substrate</name>
    </ligand>
</feature>
<name>A0A450TVJ9_9GAMM</name>
<feature type="binding site" evidence="5">
    <location>
        <position position="69"/>
    </location>
    <ligand>
        <name>Zn(2+)</name>
        <dbReference type="ChEBI" id="CHEBI:29105"/>
    </ligand>
</feature>
<evidence type="ECO:0000313" key="7">
    <source>
        <dbReference type="EMBL" id="VFJ73030.1"/>
    </source>
</evidence>
<dbReference type="PANTHER" id="PTHR43794">
    <property type="entry name" value="AMINOHYDROLASE SSNA-RELATED"/>
    <property type="match status" value="1"/>
</dbReference>
<feature type="binding site" evidence="5">
    <location>
        <position position="191"/>
    </location>
    <ligand>
        <name>substrate</name>
    </ligand>
</feature>
<keyword evidence="4 5" id="KW-0862">Zinc</keyword>
<protein>
    <recommendedName>
        <fullName evidence="5">5-methylthioadenosine/S-adenosylhomocysteine deaminase</fullName>
        <shortName evidence="5">MTA/SAH deaminase</shortName>
        <ecNumber evidence="5">3.5.4.28</ecNumber>
        <ecNumber evidence="5">3.5.4.31</ecNumber>
    </recommendedName>
</protein>
<dbReference type="GO" id="GO:0046872">
    <property type="term" value="F:metal ion binding"/>
    <property type="evidence" value="ECO:0007669"/>
    <property type="project" value="UniProtKB-KW"/>
</dbReference>
<comment type="cofactor">
    <cofactor evidence="5">
        <name>Zn(2+)</name>
        <dbReference type="ChEBI" id="CHEBI:29105"/>
    </cofactor>
    <text evidence="5">Binds 1 zinc ion per subunit.</text>
</comment>
<evidence type="ECO:0000256" key="3">
    <source>
        <dbReference type="ARBA" id="ARBA00022801"/>
    </source>
</evidence>
<evidence type="ECO:0000259" key="6">
    <source>
        <dbReference type="Pfam" id="PF01979"/>
    </source>
</evidence>
<dbReference type="InterPro" id="IPR032466">
    <property type="entry name" value="Metal_Hydrolase"/>
</dbReference>
<dbReference type="Gene3D" id="2.30.40.10">
    <property type="entry name" value="Urease, subunit C, domain 1"/>
    <property type="match status" value="1"/>
</dbReference>
<comment type="caution">
    <text evidence="5">Lacks conserved residue(s) required for the propagation of feature annotation.</text>
</comment>
<feature type="binding site" evidence="5">
    <location>
        <position position="306"/>
    </location>
    <ligand>
        <name>substrate</name>
    </ligand>
</feature>
<evidence type="ECO:0000256" key="2">
    <source>
        <dbReference type="ARBA" id="ARBA00022723"/>
    </source>
</evidence>
<evidence type="ECO:0000256" key="5">
    <source>
        <dbReference type="HAMAP-Rule" id="MF_01281"/>
    </source>
</evidence>
<keyword evidence="3 5" id="KW-0378">Hydrolase</keyword>
<feature type="binding site" evidence="5">
    <location>
        <position position="221"/>
    </location>
    <ligand>
        <name>substrate</name>
    </ligand>
</feature>
<dbReference type="CDD" id="cd01298">
    <property type="entry name" value="ATZ_TRZ_like"/>
    <property type="match status" value="1"/>
</dbReference>
<comment type="function">
    <text evidence="5">Catalyzes the deamination of 5-methylthioadenosine and S-adenosyl-L-homocysteine into 5-methylthioinosine and S-inosyl-L-homocysteine, respectively. Is also able to deaminate adenosine.</text>
</comment>
<dbReference type="Pfam" id="PF01979">
    <property type="entry name" value="Amidohydro_1"/>
    <property type="match status" value="1"/>
</dbReference>
<proteinExistence type="inferred from homology"/>
<dbReference type="PANTHER" id="PTHR43794:SF11">
    <property type="entry name" value="AMIDOHYDROLASE-RELATED DOMAIN-CONTAINING PROTEIN"/>
    <property type="match status" value="1"/>
</dbReference>
<dbReference type="InterPro" id="IPR006680">
    <property type="entry name" value="Amidohydro-rel"/>
</dbReference>
<evidence type="ECO:0000256" key="4">
    <source>
        <dbReference type="ARBA" id="ARBA00022833"/>
    </source>
</evidence>
<accession>A0A450TVJ9</accession>
<keyword evidence="2 5" id="KW-0479">Metal-binding</keyword>
<dbReference type="AlphaFoldDB" id="A0A450TVJ9"/>
<sequence length="443" mass="48911">MQYIDSLIHARWIVPVEPEGTILEDHAIAVHGEHIVSVLPFQDAEQRYSPETRHSFPGHVLIPGLVNAHTHAAMTLFRGIASDLPLMPWLHEHIWPAETRWVSEGFVYDGTCLAAAEMLRGGVTCFNDMYFFPDEVARAVVESGIRAVLGLIVLDFPTVWANDGEEYIAKGREVHHRYRHEPLIRTALAPHAPYSVSNASLEQVRMLADEFDIPIHMHVHETKDELEHSWNQHKERPLVRMNQLGLLSPRLLAVHMTHVDEDDLELFSGSGAHVVHCPESNLKLASGLCPVERLMETGITVALGTDGCASNDDLDVLGEMRTATLLAKGIANSASSLPAARILRMATLHGAKALGLDDTIGSLIPGKAADIVAIDLRTIETQPVYNPISQLIYSANRKQVTDVWVAGRQVLKNRALTTLDENMLIDKAEAWGNKIANSAKKSS</sequence>
<dbReference type="Gene3D" id="3.20.20.140">
    <property type="entry name" value="Metal-dependent hydrolases"/>
    <property type="match status" value="1"/>
</dbReference>
<feature type="binding site" evidence="5">
    <location>
        <position position="218"/>
    </location>
    <ligand>
        <name>Zn(2+)</name>
        <dbReference type="ChEBI" id="CHEBI:29105"/>
    </ligand>
</feature>
<dbReference type="FunFam" id="3.20.20.140:FF:000014">
    <property type="entry name" value="5-methylthioadenosine/S-adenosylhomocysteine deaminase"/>
    <property type="match status" value="1"/>
</dbReference>
<comment type="catalytic activity">
    <reaction evidence="5">
        <text>S-adenosyl-L-homocysteine + H2O + H(+) = S-inosyl-L-homocysteine + NH4(+)</text>
        <dbReference type="Rhea" id="RHEA:20716"/>
        <dbReference type="ChEBI" id="CHEBI:15377"/>
        <dbReference type="ChEBI" id="CHEBI:15378"/>
        <dbReference type="ChEBI" id="CHEBI:28938"/>
        <dbReference type="ChEBI" id="CHEBI:57856"/>
        <dbReference type="ChEBI" id="CHEBI:57985"/>
        <dbReference type="EC" id="3.5.4.28"/>
    </reaction>
</comment>
<dbReference type="EMBL" id="CAADFE010000042">
    <property type="protein sequence ID" value="VFJ73030.1"/>
    <property type="molecule type" value="Genomic_DNA"/>
</dbReference>
<feature type="binding site" evidence="5">
    <location>
        <position position="71"/>
    </location>
    <ligand>
        <name>Zn(2+)</name>
        <dbReference type="ChEBI" id="CHEBI:29105"/>
    </ligand>
</feature>
<reference evidence="7" key="1">
    <citation type="submission" date="2019-02" db="EMBL/GenBank/DDBJ databases">
        <authorList>
            <person name="Gruber-Vodicka R. H."/>
            <person name="Seah K. B. B."/>
        </authorList>
    </citation>
    <scope>NUCLEOTIDE SEQUENCE</scope>
    <source>
        <strain evidence="7">BECK_BZ131</strain>
    </source>
</reference>
<dbReference type="GO" id="GO:0050270">
    <property type="term" value="F:S-adenosylhomocysteine deaminase activity"/>
    <property type="evidence" value="ECO:0007669"/>
    <property type="project" value="UniProtKB-UniRule"/>
</dbReference>
<feature type="domain" description="Amidohydrolase-related" evidence="6">
    <location>
        <begin position="60"/>
        <end position="410"/>
    </location>
</feature>
<gene>
    <name evidence="5" type="primary">mtaD</name>
    <name evidence="7" type="ORF">BECKFW1821C_GA0114237_104219</name>
</gene>
<dbReference type="InterPro" id="IPR011059">
    <property type="entry name" value="Metal-dep_hydrolase_composite"/>
</dbReference>
<comment type="similarity">
    <text evidence="1">Belongs to the metallo-dependent hydrolases superfamily. ATZ/TRZ family.</text>
</comment>
<dbReference type="InterPro" id="IPR050287">
    <property type="entry name" value="MTA/SAH_deaminase"/>
</dbReference>
<comment type="similarity">
    <text evidence="5">Belongs to the metallo-dependent hydrolases superfamily. MTA/SAH deaminase family.</text>
</comment>
<dbReference type="SUPFAM" id="SSF51338">
    <property type="entry name" value="Composite domain of metallo-dependent hydrolases"/>
    <property type="match status" value="1"/>
</dbReference>
<dbReference type="NCBIfam" id="NF006549">
    <property type="entry name" value="PRK09045.1"/>
    <property type="match status" value="1"/>
</dbReference>
<dbReference type="SUPFAM" id="SSF51556">
    <property type="entry name" value="Metallo-dependent hydrolases"/>
    <property type="match status" value="1"/>
</dbReference>
<comment type="catalytic activity">
    <reaction evidence="5">
        <text>S-methyl-5'-thioadenosine + H2O + H(+) = S-methyl-5'-thioinosine + NH4(+)</text>
        <dbReference type="Rhea" id="RHEA:25025"/>
        <dbReference type="ChEBI" id="CHEBI:15377"/>
        <dbReference type="ChEBI" id="CHEBI:15378"/>
        <dbReference type="ChEBI" id="CHEBI:17509"/>
        <dbReference type="ChEBI" id="CHEBI:28938"/>
        <dbReference type="ChEBI" id="CHEBI:48595"/>
        <dbReference type="EC" id="3.5.4.31"/>
    </reaction>
</comment>
<feature type="binding site" evidence="5">
    <location>
        <position position="306"/>
    </location>
    <ligand>
        <name>Zn(2+)</name>
        <dbReference type="ChEBI" id="CHEBI:29105"/>
    </ligand>
</feature>
<dbReference type="GO" id="GO:0090614">
    <property type="term" value="F:5'-methylthioadenosine deaminase activity"/>
    <property type="evidence" value="ECO:0007669"/>
    <property type="project" value="UniProtKB-UniRule"/>
</dbReference>
<evidence type="ECO:0000256" key="1">
    <source>
        <dbReference type="ARBA" id="ARBA00006745"/>
    </source>
</evidence>
<dbReference type="InterPro" id="IPR023512">
    <property type="entry name" value="Deaminase_MtaD/DadD"/>
</dbReference>